<dbReference type="InterPro" id="IPR010633">
    <property type="entry name" value="Phage_lambda_GpZ"/>
</dbReference>
<keyword evidence="3" id="KW-1185">Reference proteome</keyword>
<dbReference type="EMBL" id="JASCSA010000031">
    <property type="protein sequence ID" value="MDI5886139.1"/>
    <property type="molecule type" value="Genomic_DNA"/>
</dbReference>
<evidence type="ECO:0000313" key="3">
    <source>
        <dbReference type="Proteomes" id="UP001229025"/>
    </source>
</evidence>
<evidence type="ECO:0000313" key="2">
    <source>
        <dbReference type="EMBL" id="MDI5886139.1"/>
    </source>
</evidence>
<comment type="caution">
    <text evidence="2">The sequence shown here is derived from an EMBL/GenBank/DDBJ whole genome shotgun (WGS) entry which is preliminary data.</text>
</comment>
<protein>
    <submittedName>
        <fullName evidence="2">Phage tail protein</fullName>
    </submittedName>
</protein>
<reference evidence="3" key="2">
    <citation type="submission" date="2023-07" db="EMBL/GenBank/DDBJ databases">
        <title>Genome-based characterization of strain KMM 296 and proposal for reclassification of Cobetia litoralis and Cobetia pacifica, and emended description of the species Cobetia amphilecti and Cobetia marina.</title>
        <authorList>
            <person name="Balabanova L."/>
            <person name="Nedashkovskaya O."/>
        </authorList>
    </citation>
    <scope>NUCLEOTIDE SEQUENCE [LARGE SCALE GENOMIC DNA]</scope>
    <source>
        <strain evidence="3">NRIC 0815</strain>
    </source>
</reference>
<feature type="region of interest" description="Disordered" evidence="1">
    <location>
        <begin position="103"/>
        <end position="127"/>
    </location>
</feature>
<dbReference type="RefSeq" id="WP_213114943.1">
    <property type="nucleotide sequence ID" value="NZ_JASCSA010000031.1"/>
</dbReference>
<reference evidence="2 3" key="1">
    <citation type="submission" date="2023-04" db="EMBL/GenBank/DDBJ databases">
        <authorList>
            <person name="Otstavnykh N."/>
            <person name="Seitkalieva A."/>
            <person name="Bystritskaya E."/>
        </authorList>
    </citation>
    <scope>NUCLEOTIDE SEQUENCE [LARGE SCALE GENOMIC DNA]</scope>
    <source>
        <strain evidence="2 3">NRIC 0815</strain>
    </source>
</reference>
<dbReference type="Proteomes" id="UP001229025">
    <property type="component" value="Unassembled WGS sequence"/>
</dbReference>
<dbReference type="Pfam" id="PF06763">
    <property type="entry name" value="Minor_tail_Z"/>
    <property type="match status" value="1"/>
</dbReference>
<feature type="compositionally biased region" description="Low complexity" evidence="1">
    <location>
        <begin position="118"/>
        <end position="127"/>
    </location>
</feature>
<organism evidence="2 3">
    <name type="scientific">Cobetia amphilecti</name>
    <dbReference type="NCBI Taxonomy" id="1055104"/>
    <lineage>
        <taxon>Bacteria</taxon>
        <taxon>Pseudomonadati</taxon>
        <taxon>Pseudomonadota</taxon>
        <taxon>Gammaproteobacteria</taxon>
        <taxon>Oceanospirillales</taxon>
        <taxon>Halomonadaceae</taxon>
        <taxon>Cobetia</taxon>
    </lineage>
</organism>
<proteinExistence type="predicted"/>
<name>A0ABT6UWH8_9GAMM</name>
<gene>
    <name evidence="2" type="ORF">QLT01_17485</name>
</gene>
<evidence type="ECO:0000256" key="1">
    <source>
        <dbReference type="SAM" id="MobiDB-lite"/>
    </source>
</evidence>
<accession>A0ABT6UWH8</accession>
<sequence>MAATSLDLRDLEGVADAYRLAPKAAAKAAQLALNSAARRARTLGSAAIRQQVALSAGYVNDNLKVRTFATSTDLTTRIAANPRAVLLTRYGAKIRTVKAKGRRGLTGDPARGIQAGRKAAGTKGVKIKTGGGTKRLAGAFWVRLAGSGQWAPVVRTGDGRNDYRVLYGPSVLQVWSDVRSTVAPQAMQHAADEFIRQFDRLS</sequence>